<evidence type="ECO:0000313" key="21">
    <source>
        <dbReference type="EMBL" id="KAJ8437910.1"/>
    </source>
</evidence>
<dbReference type="EC" id="2.7.11.1" evidence="2"/>
<keyword evidence="12 18" id="KW-0472">Membrane</keyword>
<comment type="subcellular location">
    <subcellularLocation>
        <location evidence="1">Membrane</location>
        <topology evidence="1">Multi-pass membrane protein</topology>
    </subcellularLocation>
</comment>
<evidence type="ECO:0000256" key="15">
    <source>
        <dbReference type="ARBA" id="ARBA00048679"/>
    </source>
</evidence>
<dbReference type="PROSITE" id="PS00108">
    <property type="entry name" value="PROTEIN_KINASE_ST"/>
    <property type="match status" value="1"/>
</dbReference>
<evidence type="ECO:0000256" key="16">
    <source>
        <dbReference type="PROSITE-ProRule" id="PRU10141"/>
    </source>
</evidence>
<feature type="transmembrane region" description="Helical" evidence="18">
    <location>
        <begin position="460"/>
        <end position="484"/>
    </location>
</feature>
<evidence type="ECO:0000313" key="22">
    <source>
        <dbReference type="Proteomes" id="UP001153076"/>
    </source>
</evidence>
<proteinExistence type="inferred from homology"/>
<evidence type="ECO:0000256" key="18">
    <source>
        <dbReference type="SAM" id="Phobius"/>
    </source>
</evidence>
<feature type="transmembrane region" description="Helical" evidence="18">
    <location>
        <begin position="244"/>
        <end position="265"/>
    </location>
</feature>
<feature type="transmembrane region" description="Helical" evidence="18">
    <location>
        <begin position="370"/>
        <end position="391"/>
    </location>
</feature>
<keyword evidence="8" id="KW-0418">Kinase</keyword>
<dbReference type="InterPro" id="IPR050382">
    <property type="entry name" value="MFS_Na/Anion_cotransporter"/>
</dbReference>
<dbReference type="CDD" id="cd14066">
    <property type="entry name" value="STKc_IRAK"/>
    <property type="match status" value="1"/>
</dbReference>
<gene>
    <name evidence="21" type="ORF">Cgig2_031426</name>
</gene>
<evidence type="ECO:0000256" key="11">
    <source>
        <dbReference type="ARBA" id="ARBA00022989"/>
    </source>
</evidence>
<evidence type="ECO:0000256" key="12">
    <source>
        <dbReference type="ARBA" id="ARBA00023136"/>
    </source>
</evidence>
<keyword evidence="3" id="KW-0813">Transport</keyword>
<comment type="caution">
    <text evidence="21">The sequence shown here is derived from an EMBL/GenBank/DDBJ whole genome shotgun (WGS) entry which is preliminary data.</text>
</comment>
<dbReference type="PROSITE" id="PS50850">
    <property type="entry name" value="MFS"/>
    <property type="match status" value="1"/>
</dbReference>
<feature type="region of interest" description="Disordered" evidence="17">
    <location>
        <begin position="567"/>
        <end position="595"/>
    </location>
</feature>
<dbReference type="PROSITE" id="PS00107">
    <property type="entry name" value="PROTEIN_KINASE_ATP"/>
    <property type="match status" value="1"/>
</dbReference>
<feature type="compositionally biased region" description="Low complexity" evidence="17">
    <location>
        <begin position="570"/>
        <end position="581"/>
    </location>
</feature>
<dbReference type="Gene3D" id="3.30.200.20">
    <property type="entry name" value="Phosphorylase Kinase, domain 1"/>
    <property type="match status" value="1"/>
</dbReference>
<evidence type="ECO:0000256" key="3">
    <source>
        <dbReference type="ARBA" id="ARBA00022448"/>
    </source>
</evidence>
<sequence length="940" mass="102311">MNSTLTFSSNPNPIQFRSICSSTNPKFFNPTISSSQFSSIYLINGRIFPRSPPISLRIKPSDGASFSLAAGAKVSSGGASTRAVADGGRGGGGGGGGGEEVEMPGFVEFVTSERVKVAMMLALALALCNADRVVMSVAIVPLSLSNGWSKSFAGVVQSSFLWGYLVSPIAGGALVDYYGGKAVMACGVTLWSLATFLTPWAAETNIWALLAMRALLGVAEGVALPSMNNMISRWFPQGERARAVGIAMAGFQLGSAIGLVLSPILMSKAGIFGPFVIFGLSGFLWVLVWFSATSSIPERSPQISKYELNYILTKRQQFPQSKVGKASKPRAIPPFKRLLSKPATWSLMVANAMHSWVYHVDLRQAAWFSAVPWSMMAVVGYFGGACSDILIQRGLSVTLTRKIMQSIGFIGPGAALIGLTLAKSPAIASAWLTLAVGLKSFSHSGFLVNIQEIAPQYTGILHGLANTAGTFAAILGTVGAGFFVEWMGSFRGFLWLTSLLYFLSALFWNIFSTGEQMKPSPLNHQHQWTDHRLVKQQLQKESFLHHLLSAVKQIFICSGSKSNRDSSQAGFSSGSKNGGSSPFKQPNSFASSESRSGEVYGSLNFTLEDMKKATKNFSQDNRIGDGGFGMVYKGQLKDGSLVAIKRARKNLSDKHTVQEFKSEILAFSKIEHLNLVKFYGYLEHPDEKIIVVEYVGNGSLFDHLHSNQGPGLELAERLDIAIDVAHAITYLHSYNDPPIIHRDIKASNVLITEKLRAKVADFGLARLVPDGPDVTHISTQIKGTAGYMDPEYMKTYQLTEKSDVYSFGVLLIELVTGRHPLEPKRGVRERMTTRWALSKLREGMPVMAMDPRLNRSPASIKAIGKVLELARECVGPVRQSRPFMKECVEALWAIRKELKEGASLLNSASQRSVDLVEMDARKKRRQSLGIEGETFSFLSA</sequence>
<dbReference type="InterPro" id="IPR036259">
    <property type="entry name" value="MFS_trans_sf"/>
</dbReference>
<evidence type="ECO:0000256" key="8">
    <source>
        <dbReference type="ARBA" id="ARBA00022777"/>
    </source>
</evidence>
<dbReference type="SUPFAM" id="SSF56112">
    <property type="entry name" value="Protein kinase-like (PK-like)"/>
    <property type="match status" value="1"/>
</dbReference>
<evidence type="ECO:0000256" key="6">
    <source>
        <dbReference type="ARBA" id="ARBA00022692"/>
    </source>
</evidence>
<dbReference type="Proteomes" id="UP001153076">
    <property type="component" value="Unassembled WGS sequence"/>
</dbReference>
<feature type="transmembrane region" description="Helical" evidence="18">
    <location>
        <begin position="403"/>
        <end position="422"/>
    </location>
</feature>
<evidence type="ECO:0000259" key="19">
    <source>
        <dbReference type="PROSITE" id="PS50011"/>
    </source>
</evidence>
<evidence type="ECO:0000256" key="4">
    <source>
        <dbReference type="ARBA" id="ARBA00022527"/>
    </source>
</evidence>
<dbReference type="Pfam" id="PF07714">
    <property type="entry name" value="PK_Tyr_Ser-Thr"/>
    <property type="match status" value="1"/>
</dbReference>
<dbReference type="Pfam" id="PF07690">
    <property type="entry name" value="MFS_1"/>
    <property type="match status" value="1"/>
</dbReference>
<feature type="compositionally biased region" description="Polar residues" evidence="17">
    <location>
        <begin position="582"/>
        <end position="594"/>
    </location>
</feature>
<dbReference type="PANTHER" id="PTHR11662">
    <property type="entry name" value="SOLUTE CARRIER FAMILY 17"/>
    <property type="match status" value="1"/>
</dbReference>
<feature type="transmembrane region" description="Helical" evidence="18">
    <location>
        <begin position="271"/>
        <end position="290"/>
    </location>
</feature>
<keyword evidence="4" id="KW-0723">Serine/threonine-protein kinase</keyword>
<feature type="compositionally biased region" description="Gly residues" evidence="17">
    <location>
        <begin position="87"/>
        <end position="97"/>
    </location>
</feature>
<dbReference type="InterPro" id="IPR011701">
    <property type="entry name" value="MFS"/>
</dbReference>
<dbReference type="EMBL" id="JAKOGI010000275">
    <property type="protein sequence ID" value="KAJ8437910.1"/>
    <property type="molecule type" value="Genomic_DNA"/>
</dbReference>
<feature type="transmembrane region" description="Helical" evidence="18">
    <location>
        <begin position="182"/>
        <end position="200"/>
    </location>
</feature>
<dbReference type="InterPro" id="IPR011009">
    <property type="entry name" value="Kinase-like_dom_sf"/>
</dbReference>
<feature type="region of interest" description="Disordered" evidence="17">
    <location>
        <begin position="78"/>
        <end position="97"/>
    </location>
</feature>
<dbReference type="GO" id="GO:0005524">
    <property type="term" value="F:ATP binding"/>
    <property type="evidence" value="ECO:0007669"/>
    <property type="project" value="UniProtKB-UniRule"/>
</dbReference>
<dbReference type="GO" id="GO:0009536">
    <property type="term" value="C:plastid"/>
    <property type="evidence" value="ECO:0007669"/>
    <property type="project" value="TreeGrafter"/>
</dbReference>
<evidence type="ECO:0000256" key="17">
    <source>
        <dbReference type="SAM" id="MobiDB-lite"/>
    </source>
</evidence>
<dbReference type="PROSITE" id="PS50011">
    <property type="entry name" value="PROTEIN_KINASE_DOM"/>
    <property type="match status" value="1"/>
</dbReference>
<evidence type="ECO:0000256" key="5">
    <source>
        <dbReference type="ARBA" id="ARBA00022679"/>
    </source>
</evidence>
<dbReference type="CDD" id="cd17380">
    <property type="entry name" value="MFS_SLC17A9_like"/>
    <property type="match status" value="1"/>
</dbReference>
<dbReference type="PANTHER" id="PTHR11662:SF424">
    <property type="entry name" value="ANION TRANSPORTER 4, CHLOROPLASTIC-RELATED"/>
    <property type="match status" value="1"/>
</dbReference>
<dbReference type="Gene3D" id="1.20.1250.20">
    <property type="entry name" value="MFS general substrate transporter like domains"/>
    <property type="match status" value="2"/>
</dbReference>
<keyword evidence="10" id="KW-0769">Symport</keyword>
<dbReference type="AlphaFoldDB" id="A0A9Q1QEQ4"/>
<evidence type="ECO:0000256" key="10">
    <source>
        <dbReference type="ARBA" id="ARBA00022847"/>
    </source>
</evidence>
<feature type="transmembrane region" description="Helical" evidence="18">
    <location>
        <begin position="117"/>
        <end position="140"/>
    </location>
</feature>
<keyword evidence="6 18" id="KW-0812">Transmembrane</keyword>
<dbReference type="GO" id="GO:0015293">
    <property type="term" value="F:symporter activity"/>
    <property type="evidence" value="ECO:0007669"/>
    <property type="project" value="UniProtKB-KW"/>
</dbReference>
<evidence type="ECO:0000256" key="9">
    <source>
        <dbReference type="ARBA" id="ARBA00022840"/>
    </source>
</evidence>
<comment type="catalytic activity">
    <reaction evidence="14">
        <text>L-threonyl-[protein] + ATP = O-phospho-L-threonyl-[protein] + ADP + H(+)</text>
        <dbReference type="Rhea" id="RHEA:46608"/>
        <dbReference type="Rhea" id="RHEA-COMP:11060"/>
        <dbReference type="Rhea" id="RHEA-COMP:11605"/>
        <dbReference type="ChEBI" id="CHEBI:15378"/>
        <dbReference type="ChEBI" id="CHEBI:30013"/>
        <dbReference type="ChEBI" id="CHEBI:30616"/>
        <dbReference type="ChEBI" id="CHEBI:61977"/>
        <dbReference type="ChEBI" id="CHEBI:456216"/>
        <dbReference type="EC" id="2.7.11.1"/>
    </reaction>
</comment>
<name>A0A9Q1QEQ4_9CARY</name>
<evidence type="ECO:0000256" key="2">
    <source>
        <dbReference type="ARBA" id="ARBA00012513"/>
    </source>
</evidence>
<feature type="binding site" evidence="16">
    <location>
        <position position="649"/>
    </location>
    <ligand>
        <name>ATP</name>
        <dbReference type="ChEBI" id="CHEBI:30616"/>
    </ligand>
</feature>
<evidence type="ECO:0000256" key="14">
    <source>
        <dbReference type="ARBA" id="ARBA00047899"/>
    </source>
</evidence>
<organism evidence="21 22">
    <name type="scientific">Carnegiea gigantea</name>
    <dbReference type="NCBI Taxonomy" id="171969"/>
    <lineage>
        <taxon>Eukaryota</taxon>
        <taxon>Viridiplantae</taxon>
        <taxon>Streptophyta</taxon>
        <taxon>Embryophyta</taxon>
        <taxon>Tracheophyta</taxon>
        <taxon>Spermatophyta</taxon>
        <taxon>Magnoliopsida</taxon>
        <taxon>eudicotyledons</taxon>
        <taxon>Gunneridae</taxon>
        <taxon>Pentapetalae</taxon>
        <taxon>Caryophyllales</taxon>
        <taxon>Cactineae</taxon>
        <taxon>Cactaceae</taxon>
        <taxon>Cactoideae</taxon>
        <taxon>Echinocereeae</taxon>
        <taxon>Carnegiea</taxon>
    </lineage>
</organism>
<dbReference type="GO" id="GO:0004674">
    <property type="term" value="F:protein serine/threonine kinase activity"/>
    <property type="evidence" value="ECO:0007669"/>
    <property type="project" value="UniProtKB-KW"/>
</dbReference>
<dbReference type="SMART" id="SM00220">
    <property type="entry name" value="S_TKc"/>
    <property type="match status" value="1"/>
</dbReference>
<dbReference type="Gene3D" id="1.10.510.10">
    <property type="entry name" value="Transferase(Phosphotransferase) domain 1"/>
    <property type="match status" value="1"/>
</dbReference>
<dbReference type="InterPro" id="IPR017441">
    <property type="entry name" value="Protein_kinase_ATP_BS"/>
</dbReference>
<evidence type="ECO:0000259" key="20">
    <source>
        <dbReference type="PROSITE" id="PS50850"/>
    </source>
</evidence>
<keyword evidence="7 16" id="KW-0547">Nucleotide-binding</keyword>
<dbReference type="SUPFAM" id="SSF103473">
    <property type="entry name" value="MFS general substrate transporter"/>
    <property type="match status" value="1"/>
</dbReference>
<reference evidence="21" key="1">
    <citation type="submission" date="2022-04" db="EMBL/GenBank/DDBJ databases">
        <title>Carnegiea gigantea Genome sequencing and assembly v2.</title>
        <authorList>
            <person name="Copetti D."/>
            <person name="Sanderson M.J."/>
            <person name="Burquez A."/>
            <person name="Wojciechowski M.F."/>
        </authorList>
    </citation>
    <scope>NUCLEOTIDE SEQUENCE</scope>
    <source>
        <strain evidence="21">SGP5-SGP5p</strain>
        <tissue evidence="21">Aerial part</tissue>
    </source>
</reference>
<keyword evidence="22" id="KW-1185">Reference proteome</keyword>
<feature type="domain" description="Protein kinase" evidence="19">
    <location>
        <begin position="617"/>
        <end position="893"/>
    </location>
</feature>
<feature type="domain" description="Major facilitator superfamily (MFS) profile" evidence="20">
    <location>
        <begin position="117"/>
        <end position="516"/>
    </location>
</feature>
<dbReference type="InterPro" id="IPR008271">
    <property type="entry name" value="Ser/Thr_kinase_AS"/>
</dbReference>
<keyword evidence="9 16" id="KW-0067">ATP-binding</keyword>
<keyword evidence="5" id="KW-0808">Transferase</keyword>
<dbReference type="InterPro" id="IPR000719">
    <property type="entry name" value="Prot_kinase_dom"/>
</dbReference>
<protein>
    <recommendedName>
        <fullName evidence="2">non-specific serine/threonine protein kinase</fullName>
        <ecNumber evidence="2">2.7.11.1</ecNumber>
    </recommendedName>
</protein>
<dbReference type="InterPro" id="IPR001245">
    <property type="entry name" value="Ser-Thr/Tyr_kinase_cat_dom"/>
</dbReference>
<comment type="catalytic activity">
    <reaction evidence="15">
        <text>L-seryl-[protein] + ATP = O-phospho-L-seryl-[protein] + ADP + H(+)</text>
        <dbReference type="Rhea" id="RHEA:17989"/>
        <dbReference type="Rhea" id="RHEA-COMP:9863"/>
        <dbReference type="Rhea" id="RHEA-COMP:11604"/>
        <dbReference type="ChEBI" id="CHEBI:15378"/>
        <dbReference type="ChEBI" id="CHEBI:29999"/>
        <dbReference type="ChEBI" id="CHEBI:30616"/>
        <dbReference type="ChEBI" id="CHEBI:83421"/>
        <dbReference type="ChEBI" id="CHEBI:456216"/>
        <dbReference type="EC" id="2.7.11.1"/>
    </reaction>
</comment>
<accession>A0A9Q1QEQ4</accession>
<dbReference type="InterPro" id="IPR044777">
    <property type="entry name" value="SLC17A9-like"/>
</dbReference>
<feature type="transmembrane region" description="Helical" evidence="18">
    <location>
        <begin position="490"/>
        <end position="511"/>
    </location>
</feature>
<comment type="similarity">
    <text evidence="13">Belongs to the major facilitator superfamily. Sodium/anion cotransporter (TC 2.A.1.14) family.</text>
</comment>
<evidence type="ECO:0000256" key="7">
    <source>
        <dbReference type="ARBA" id="ARBA00022741"/>
    </source>
</evidence>
<evidence type="ECO:0000256" key="13">
    <source>
        <dbReference type="ARBA" id="ARBA00024362"/>
    </source>
</evidence>
<dbReference type="GO" id="GO:0016020">
    <property type="term" value="C:membrane"/>
    <property type="evidence" value="ECO:0007669"/>
    <property type="project" value="UniProtKB-SubCell"/>
</dbReference>
<dbReference type="FunFam" id="1.20.1250.20:FF:000003">
    <property type="entry name" value="Solute carrier family 17 member 3"/>
    <property type="match status" value="1"/>
</dbReference>
<dbReference type="OrthoDB" id="2250022at2759"/>
<dbReference type="GO" id="GO:0005315">
    <property type="term" value="F:phosphate transmembrane transporter activity"/>
    <property type="evidence" value="ECO:0007669"/>
    <property type="project" value="TreeGrafter"/>
</dbReference>
<feature type="transmembrane region" description="Helical" evidence="18">
    <location>
        <begin position="152"/>
        <end position="175"/>
    </location>
</feature>
<dbReference type="FunFam" id="1.10.510.10:FF:000300">
    <property type="entry name" value="Calmodulin-binding receptor-like cytoplasmic kinase 3"/>
    <property type="match status" value="1"/>
</dbReference>
<dbReference type="FunFam" id="1.20.1250.20:FF:000131">
    <property type="entry name" value="Probable anion transporter 3, chloroplastic"/>
    <property type="match status" value="1"/>
</dbReference>
<keyword evidence="11 18" id="KW-1133">Transmembrane helix</keyword>
<dbReference type="InterPro" id="IPR020846">
    <property type="entry name" value="MFS_dom"/>
</dbReference>
<evidence type="ECO:0000256" key="1">
    <source>
        <dbReference type="ARBA" id="ARBA00004141"/>
    </source>
</evidence>